<evidence type="ECO:0000313" key="1">
    <source>
        <dbReference type="EMBL" id="SFF69820.1"/>
    </source>
</evidence>
<dbReference type="SUPFAM" id="SSF54211">
    <property type="entry name" value="Ribosomal protein S5 domain 2-like"/>
    <property type="match status" value="1"/>
</dbReference>
<protein>
    <submittedName>
        <fullName evidence="1">Mevalonate kinase</fullName>
    </submittedName>
</protein>
<gene>
    <name evidence="1" type="ORF">SAMN04488033_10548</name>
</gene>
<dbReference type="NCBIfam" id="NF040656">
    <property type="entry name" value="GHMP_GYDIA"/>
    <property type="match status" value="1"/>
</dbReference>
<reference evidence="2" key="1">
    <citation type="submission" date="2016-10" db="EMBL/GenBank/DDBJ databases">
        <authorList>
            <person name="Varghese N."/>
            <person name="Submissions S."/>
        </authorList>
    </citation>
    <scope>NUCLEOTIDE SEQUENCE [LARGE SCALE GENOMIC DNA]</scope>
    <source>
        <strain evidence="2">DSM 23515</strain>
    </source>
</reference>
<proteinExistence type="predicted"/>
<evidence type="ECO:0000313" key="2">
    <source>
        <dbReference type="Proteomes" id="UP000199116"/>
    </source>
</evidence>
<dbReference type="InterPro" id="IPR047765">
    <property type="entry name" value="GHMP_GYDIA-like"/>
</dbReference>
<dbReference type="GO" id="GO:0016301">
    <property type="term" value="F:kinase activity"/>
    <property type="evidence" value="ECO:0007669"/>
    <property type="project" value="UniProtKB-KW"/>
</dbReference>
<dbReference type="Gene3D" id="3.30.230.10">
    <property type="match status" value="1"/>
</dbReference>
<dbReference type="AlphaFoldDB" id="A0A1I2KU80"/>
<sequence>MKEFYSNGKLLITGEYAVLDGAKALAIPTKFGQSLEVKTSEGKNIEWNSFDENEKLWFQGEFGFKNGEIELIQGEENIGKKLVQILNVAHQLNPKIFSEEKIGIEITTRLNFNRNWGLGTSSTLINNIASWFEIDAYKLLKNTFGGSGYDIAAAQNNQPVTYQITENGPSVLKANFYPEFAENIFFVYLNEKKNSREAIAHYKALPEANKTGLTEKISSLTEQFINCSSLTEFDLLINIHETLLSKALQTPKVKQERFPDFLGVVKSLGGWGGDFVMVTGKREEVFKYFNHKGFSTIFAFEDIVL</sequence>
<dbReference type="Proteomes" id="UP000199116">
    <property type="component" value="Unassembled WGS sequence"/>
</dbReference>
<dbReference type="EMBL" id="FOOH01000005">
    <property type="protein sequence ID" value="SFF69820.1"/>
    <property type="molecule type" value="Genomic_DNA"/>
</dbReference>
<organism evidence="1 2">
    <name type="scientific">Salegentibacter agarivorans</name>
    <dbReference type="NCBI Taxonomy" id="345907"/>
    <lineage>
        <taxon>Bacteria</taxon>
        <taxon>Pseudomonadati</taxon>
        <taxon>Bacteroidota</taxon>
        <taxon>Flavobacteriia</taxon>
        <taxon>Flavobacteriales</taxon>
        <taxon>Flavobacteriaceae</taxon>
        <taxon>Salegentibacter</taxon>
    </lineage>
</organism>
<keyword evidence="2" id="KW-1185">Reference proteome</keyword>
<dbReference type="InterPro" id="IPR014721">
    <property type="entry name" value="Ribsml_uS5_D2-typ_fold_subgr"/>
</dbReference>
<dbReference type="RefSeq" id="WP_075325843.1">
    <property type="nucleotide sequence ID" value="NZ_FOOH01000005.1"/>
</dbReference>
<accession>A0A1I2KU80</accession>
<keyword evidence="1" id="KW-0418">Kinase</keyword>
<dbReference type="InterPro" id="IPR020568">
    <property type="entry name" value="Ribosomal_Su5_D2-typ_SF"/>
</dbReference>
<name>A0A1I2KU80_9FLAO</name>
<keyword evidence="1" id="KW-0808">Transferase</keyword>